<dbReference type="PROSITE" id="PS50084">
    <property type="entry name" value="KH_TYPE_1"/>
    <property type="match status" value="1"/>
</dbReference>
<dbReference type="InterPro" id="IPR004087">
    <property type="entry name" value="KH_dom"/>
</dbReference>
<evidence type="ECO:0000259" key="2">
    <source>
        <dbReference type="SMART" id="SM00322"/>
    </source>
</evidence>
<name>A0A7S4AQK3_9STRA</name>
<proteinExistence type="predicted"/>
<reference evidence="3" key="1">
    <citation type="submission" date="2021-01" db="EMBL/GenBank/DDBJ databases">
        <authorList>
            <person name="Corre E."/>
            <person name="Pelletier E."/>
            <person name="Niang G."/>
            <person name="Scheremetjew M."/>
            <person name="Finn R."/>
            <person name="Kale V."/>
            <person name="Holt S."/>
            <person name="Cochrane G."/>
            <person name="Meng A."/>
            <person name="Brown T."/>
            <person name="Cohen L."/>
        </authorList>
    </citation>
    <scope>NUCLEOTIDE SEQUENCE</scope>
    <source>
        <strain evidence="3">10249 10 AB</strain>
    </source>
</reference>
<dbReference type="SMART" id="SM00322">
    <property type="entry name" value="KH"/>
    <property type="match status" value="1"/>
</dbReference>
<dbReference type="SUPFAM" id="SSF54791">
    <property type="entry name" value="Eukaryotic type KH-domain (KH-domain type I)"/>
    <property type="match status" value="1"/>
</dbReference>
<feature type="domain" description="K Homology" evidence="2">
    <location>
        <begin position="103"/>
        <end position="173"/>
    </location>
</feature>
<evidence type="ECO:0000313" key="3">
    <source>
        <dbReference type="EMBL" id="CAE0722905.1"/>
    </source>
</evidence>
<accession>A0A7S4AQK3</accession>
<organism evidence="3">
    <name type="scientific">Pseudo-nitzschia australis</name>
    <dbReference type="NCBI Taxonomy" id="44445"/>
    <lineage>
        <taxon>Eukaryota</taxon>
        <taxon>Sar</taxon>
        <taxon>Stramenopiles</taxon>
        <taxon>Ochrophyta</taxon>
        <taxon>Bacillariophyta</taxon>
        <taxon>Bacillariophyceae</taxon>
        <taxon>Bacillariophycidae</taxon>
        <taxon>Bacillariales</taxon>
        <taxon>Bacillariaceae</taxon>
        <taxon>Pseudo-nitzschia</taxon>
    </lineage>
</organism>
<dbReference type="GO" id="GO:0003723">
    <property type="term" value="F:RNA binding"/>
    <property type="evidence" value="ECO:0007669"/>
    <property type="project" value="UniProtKB-UniRule"/>
</dbReference>
<dbReference type="InterPro" id="IPR036612">
    <property type="entry name" value="KH_dom_type_1_sf"/>
</dbReference>
<dbReference type="Gene3D" id="3.30.1370.10">
    <property type="entry name" value="K Homology domain, type 1"/>
    <property type="match status" value="1"/>
</dbReference>
<sequence>MLWHDITDTPHTTVSPFSVCLSLYRTYTYTYTYTPRILMLDAYTNTTPHHTILYNTPYHTQIGNSEPSCRIGIAGDLPANVKTAKQVIRDLCQYHHHEITHPGFVHQEVNVPTEFFHCVIGTRGSEIKHIRGNYKVEVYMPSNESWCTTDNVLCVGKSNDVEKAINYIKLLMERDTELREQKYSDEHFGDDAEGW</sequence>
<protein>
    <recommendedName>
        <fullName evidence="2">K Homology domain-containing protein</fullName>
    </recommendedName>
</protein>
<dbReference type="EMBL" id="HBIX01022438">
    <property type="protein sequence ID" value="CAE0722905.1"/>
    <property type="molecule type" value="Transcribed_RNA"/>
</dbReference>
<dbReference type="Pfam" id="PF00013">
    <property type="entry name" value="KH_1"/>
    <property type="match status" value="1"/>
</dbReference>
<evidence type="ECO:0000256" key="1">
    <source>
        <dbReference type="PROSITE-ProRule" id="PRU00117"/>
    </source>
</evidence>
<gene>
    <name evidence="3" type="ORF">PAUS00366_LOCUS15661</name>
</gene>
<dbReference type="CDD" id="cd00105">
    <property type="entry name" value="KH-I"/>
    <property type="match status" value="1"/>
</dbReference>
<keyword evidence="1" id="KW-0694">RNA-binding</keyword>
<dbReference type="InterPro" id="IPR004088">
    <property type="entry name" value="KH_dom_type_1"/>
</dbReference>
<dbReference type="AlphaFoldDB" id="A0A7S4AQK3"/>